<evidence type="ECO:0000313" key="4">
    <source>
        <dbReference type="Proteomes" id="UP000199651"/>
    </source>
</evidence>
<dbReference type="InterPro" id="IPR011335">
    <property type="entry name" value="Restrct_endonuc-II-like"/>
</dbReference>
<keyword evidence="4" id="KW-1185">Reference proteome</keyword>
<dbReference type="PANTHER" id="PTHR34039">
    <property type="entry name" value="UPF0102 PROTEIN YRAN"/>
    <property type="match status" value="1"/>
</dbReference>
<organism evidence="3 4">
    <name type="scientific">Actinokineospora alba</name>
    <dbReference type="NCBI Taxonomy" id="504798"/>
    <lineage>
        <taxon>Bacteria</taxon>
        <taxon>Bacillati</taxon>
        <taxon>Actinomycetota</taxon>
        <taxon>Actinomycetes</taxon>
        <taxon>Pseudonocardiales</taxon>
        <taxon>Pseudonocardiaceae</taxon>
        <taxon>Actinokineospora</taxon>
    </lineage>
</organism>
<dbReference type="OrthoDB" id="9794876at2"/>
<dbReference type="AlphaFoldDB" id="A0A1H0I681"/>
<dbReference type="NCBIfam" id="NF009150">
    <property type="entry name" value="PRK12497.1-3"/>
    <property type="match status" value="1"/>
</dbReference>
<sequence length="118" mass="13242">MPAHLDLGAQGEVLAARYLESTGLVLLDRNWRCRQGELDLILTDRTRLVVCEVKTRTSTAYGTPTESVTDAKAARIRRLATRWRVDHGLLPCETRFDIVSVLWTPGGTPEIRHLKAAF</sequence>
<evidence type="ECO:0000256" key="2">
    <source>
        <dbReference type="HAMAP-Rule" id="MF_00048"/>
    </source>
</evidence>
<dbReference type="GO" id="GO:0003676">
    <property type="term" value="F:nucleic acid binding"/>
    <property type="evidence" value="ECO:0007669"/>
    <property type="project" value="InterPro"/>
</dbReference>
<dbReference type="STRING" id="504798.SAMN05421871_108118"/>
<reference evidence="4" key="1">
    <citation type="submission" date="2016-10" db="EMBL/GenBank/DDBJ databases">
        <authorList>
            <person name="Varghese N."/>
            <person name="Submissions S."/>
        </authorList>
    </citation>
    <scope>NUCLEOTIDE SEQUENCE [LARGE SCALE GENOMIC DNA]</scope>
    <source>
        <strain evidence="4">IBRC-M 10655</strain>
    </source>
</reference>
<dbReference type="PANTHER" id="PTHR34039:SF1">
    <property type="entry name" value="UPF0102 PROTEIN YRAN"/>
    <property type="match status" value="1"/>
</dbReference>
<name>A0A1H0I681_9PSEU</name>
<gene>
    <name evidence="3" type="ORF">SAMN05192558_102419</name>
</gene>
<evidence type="ECO:0000313" key="3">
    <source>
        <dbReference type="EMBL" id="SDO26700.1"/>
    </source>
</evidence>
<dbReference type="SUPFAM" id="SSF52980">
    <property type="entry name" value="Restriction endonuclease-like"/>
    <property type="match status" value="1"/>
</dbReference>
<protein>
    <recommendedName>
        <fullName evidence="2">UPF0102 protein SAMN05192558_102419</fullName>
    </recommendedName>
</protein>
<proteinExistence type="inferred from homology"/>
<evidence type="ECO:0000256" key="1">
    <source>
        <dbReference type="ARBA" id="ARBA00006738"/>
    </source>
</evidence>
<comment type="similarity">
    <text evidence="1 2">Belongs to the UPF0102 family.</text>
</comment>
<dbReference type="HAMAP" id="MF_00048">
    <property type="entry name" value="UPF0102"/>
    <property type="match status" value="1"/>
</dbReference>
<dbReference type="CDD" id="cd20736">
    <property type="entry name" value="PoNe_Nuclease"/>
    <property type="match status" value="1"/>
</dbReference>
<dbReference type="InterPro" id="IPR003509">
    <property type="entry name" value="UPF0102_YraN-like"/>
</dbReference>
<keyword evidence="3" id="KW-0540">Nuclease</keyword>
<dbReference type="EMBL" id="FNJB01000002">
    <property type="protein sequence ID" value="SDO26700.1"/>
    <property type="molecule type" value="Genomic_DNA"/>
</dbReference>
<keyword evidence="3" id="KW-0378">Hydrolase</keyword>
<dbReference type="Gene3D" id="3.40.1350.10">
    <property type="match status" value="1"/>
</dbReference>
<dbReference type="Proteomes" id="UP000199651">
    <property type="component" value="Unassembled WGS sequence"/>
</dbReference>
<dbReference type="InterPro" id="IPR011856">
    <property type="entry name" value="tRNA_endonuc-like_dom_sf"/>
</dbReference>
<dbReference type="RefSeq" id="WP_091370954.1">
    <property type="nucleotide sequence ID" value="NZ_FNDV01000008.1"/>
</dbReference>
<dbReference type="Pfam" id="PF02021">
    <property type="entry name" value="UPF0102"/>
    <property type="match status" value="1"/>
</dbReference>
<dbReference type="NCBIfam" id="TIGR00252">
    <property type="entry name" value="YraN family protein"/>
    <property type="match status" value="1"/>
</dbReference>
<dbReference type="GO" id="GO:0004519">
    <property type="term" value="F:endonuclease activity"/>
    <property type="evidence" value="ECO:0007669"/>
    <property type="project" value="UniProtKB-KW"/>
</dbReference>
<dbReference type="NCBIfam" id="NF009154">
    <property type="entry name" value="PRK12497.3-3"/>
    <property type="match status" value="1"/>
</dbReference>
<accession>A0A1H0I681</accession>
<keyword evidence="3" id="KW-0255">Endonuclease</keyword>